<sequence length="571" mass="60613">MRTAALLQTILMISSVLLVSVTVFGEDSETVISDNVTWTGEDSVEGAVRIVDGGYLLIENADIKMMAGSSIHIDEGGGLTIWGSTVKSQTPPTAIASMGYWDEDNISRFKVPGDTISGPFQVEMVPMDGDIYYGDVAHIGDEIYNLNGSSHTFNFDEGTEDIWIGLTGYGASPVSVGSITITTQSGSEITTLGSELESVNMRGAGTPGFEIHVEGEMSVKNSALIGAQVFVDGELSADDATFDRVGPILVGDAGKIDLWGSSTSFSGSLDDHDIRAGPYSDIIWPEGVSGSGGLIDKWERRISGQTLHLDAKYVILRISGLGPQESDQEIFSDENGTAYINGGNERVVEIGYADGTVWTESATIEIISYETGWNPQTSGIGNYGGGVVNLSWSDSIVLDSGTPYVEWEYLEIPEAYGGPLSDSSKNIGQSMPVLAGLANRGTVAALLYFTCDNTETGMEADIGGYQQARIDPGESVEVSFGWRHTLTGEASLTCRILTPTQLVEDGAFGGGSMTTYTATWTEPVEDDSLPVLPLLAAIIVAMAIAGATMLRRASDAIVEDGDDSDYSKDEN</sequence>
<accession>A0A075GZN8</accession>
<reference evidence="1" key="1">
    <citation type="journal article" date="2014" name="Genome Biol. Evol.">
        <title>Pangenome evidence for extensive interdomain horizontal transfer affecting lineage core and shell genes in uncultured planktonic thaumarchaeota and euryarchaeota.</title>
        <authorList>
            <person name="Deschamps P."/>
            <person name="Zivanovic Y."/>
            <person name="Moreira D."/>
            <person name="Rodriguez-Valera F."/>
            <person name="Lopez-Garcia P."/>
        </authorList>
    </citation>
    <scope>NUCLEOTIDE SEQUENCE</scope>
</reference>
<name>A0A075GZN8_9EURY</name>
<proteinExistence type="predicted"/>
<dbReference type="EMBL" id="KF900860">
    <property type="protein sequence ID" value="AIF09376.1"/>
    <property type="molecule type" value="Genomic_DNA"/>
</dbReference>
<organism evidence="1">
    <name type="scientific">uncultured marine group II/III euryarchaeote KM3_36_F10</name>
    <dbReference type="NCBI Taxonomy" id="1456440"/>
    <lineage>
        <taxon>Archaea</taxon>
        <taxon>Methanobacteriati</taxon>
        <taxon>Methanobacteriota</taxon>
        <taxon>environmental samples</taxon>
    </lineage>
</organism>
<evidence type="ECO:0000313" key="1">
    <source>
        <dbReference type="EMBL" id="AIF09376.1"/>
    </source>
</evidence>
<dbReference type="AlphaFoldDB" id="A0A075GZN8"/>
<protein>
    <submittedName>
        <fullName evidence="1">Uncharacterized protein</fullName>
    </submittedName>
</protein>